<proteinExistence type="predicted"/>
<name>A0A5B7IG70_PORTR</name>
<protein>
    <submittedName>
        <fullName evidence="1">Uncharacterized protein</fullName>
    </submittedName>
</protein>
<dbReference type="Proteomes" id="UP000324222">
    <property type="component" value="Unassembled WGS sequence"/>
</dbReference>
<sequence length="75" mass="8258">MTTTTTTITHKDASPQTPPSLTTFIITSWRALIYLCSCCLIMQDTALRVADGVRDEKTQSINVGPDVLGQVFQVR</sequence>
<evidence type="ECO:0000313" key="2">
    <source>
        <dbReference type="Proteomes" id="UP000324222"/>
    </source>
</evidence>
<organism evidence="1 2">
    <name type="scientific">Portunus trituberculatus</name>
    <name type="common">Swimming crab</name>
    <name type="synonym">Neptunus trituberculatus</name>
    <dbReference type="NCBI Taxonomy" id="210409"/>
    <lineage>
        <taxon>Eukaryota</taxon>
        <taxon>Metazoa</taxon>
        <taxon>Ecdysozoa</taxon>
        <taxon>Arthropoda</taxon>
        <taxon>Crustacea</taxon>
        <taxon>Multicrustacea</taxon>
        <taxon>Malacostraca</taxon>
        <taxon>Eumalacostraca</taxon>
        <taxon>Eucarida</taxon>
        <taxon>Decapoda</taxon>
        <taxon>Pleocyemata</taxon>
        <taxon>Brachyura</taxon>
        <taxon>Eubrachyura</taxon>
        <taxon>Portunoidea</taxon>
        <taxon>Portunidae</taxon>
        <taxon>Portuninae</taxon>
        <taxon>Portunus</taxon>
    </lineage>
</organism>
<gene>
    <name evidence="1" type="ORF">E2C01_075872</name>
</gene>
<dbReference type="AlphaFoldDB" id="A0A5B7IG70"/>
<dbReference type="EMBL" id="VSRR010056440">
    <property type="protein sequence ID" value="MPC81265.1"/>
    <property type="molecule type" value="Genomic_DNA"/>
</dbReference>
<comment type="caution">
    <text evidence="1">The sequence shown here is derived from an EMBL/GenBank/DDBJ whole genome shotgun (WGS) entry which is preliminary data.</text>
</comment>
<evidence type="ECO:0000313" key="1">
    <source>
        <dbReference type="EMBL" id="MPC81265.1"/>
    </source>
</evidence>
<keyword evidence="2" id="KW-1185">Reference proteome</keyword>
<reference evidence="1 2" key="1">
    <citation type="submission" date="2019-05" db="EMBL/GenBank/DDBJ databases">
        <title>Another draft genome of Portunus trituberculatus and its Hox gene families provides insights of decapod evolution.</title>
        <authorList>
            <person name="Jeong J.-H."/>
            <person name="Song I."/>
            <person name="Kim S."/>
            <person name="Choi T."/>
            <person name="Kim D."/>
            <person name="Ryu S."/>
            <person name="Kim W."/>
        </authorList>
    </citation>
    <scope>NUCLEOTIDE SEQUENCE [LARGE SCALE GENOMIC DNA]</scope>
    <source>
        <tissue evidence="1">Muscle</tissue>
    </source>
</reference>
<accession>A0A5B7IG70</accession>